<comment type="similarity">
    <text evidence="10">Belongs to the DHHC palmitoyltransferase family.</text>
</comment>
<dbReference type="GO" id="GO:0019706">
    <property type="term" value="F:protein-cysteine S-palmitoyltransferase activity"/>
    <property type="evidence" value="ECO:0007669"/>
    <property type="project" value="UniProtKB-EC"/>
</dbReference>
<evidence type="ECO:0000256" key="10">
    <source>
        <dbReference type="RuleBase" id="RU079119"/>
    </source>
</evidence>
<dbReference type="AlphaFoldDB" id="D8Q7P6"/>
<organism evidence="13">
    <name type="scientific">Schizophyllum commune (strain H4-8 / FGSC 9210)</name>
    <name type="common">Split gill fungus</name>
    <dbReference type="NCBI Taxonomy" id="578458"/>
    <lineage>
        <taxon>Eukaryota</taxon>
        <taxon>Fungi</taxon>
        <taxon>Dikarya</taxon>
        <taxon>Basidiomycota</taxon>
        <taxon>Agaricomycotina</taxon>
        <taxon>Agaricomycetes</taxon>
        <taxon>Agaricomycetidae</taxon>
        <taxon>Agaricales</taxon>
        <taxon>Schizophyllaceae</taxon>
        <taxon>Schizophyllum</taxon>
    </lineage>
</organism>
<evidence type="ECO:0000256" key="7">
    <source>
        <dbReference type="ARBA" id="ARBA00023288"/>
    </source>
</evidence>
<dbReference type="InterPro" id="IPR039859">
    <property type="entry name" value="PFA4/ZDH16/20/ERF2-like"/>
</dbReference>
<dbReference type="PANTHER" id="PTHR12246">
    <property type="entry name" value="PALMITOYLTRANSFERASE ZDHHC16"/>
    <property type="match status" value="1"/>
</dbReference>
<name>D8Q7P6_SCHCM</name>
<comment type="subcellular location">
    <subcellularLocation>
        <location evidence="1">Membrane</location>
        <topology evidence="1">Multi-pass membrane protein</topology>
    </subcellularLocation>
</comment>
<keyword evidence="7" id="KW-0449">Lipoprotein</keyword>
<keyword evidence="3 10" id="KW-0812">Transmembrane</keyword>
<evidence type="ECO:0000256" key="1">
    <source>
        <dbReference type="ARBA" id="ARBA00004141"/>
    </source>
</evidence>
<evidence type="ECO:0000256" key="8">
    <source>
        <dbReference type="ARBA" id="ARBA00023315"/>
    </source>
</evidence>
<evidence type="ECO:0000256" key="9">
    <source>
        <dbReference type="ARBA" id="ARBA00048048"/>
    </source>
</evidence>
<comment type="catalytic activity">
    <reaction evidence="9 10">
        <text>L-cysteinyl-[protein] + hexadecanoyl-CoA = S-hexadecanoyl-L-cysteinyl-[protein] + CoA</text>
        <dbReference type="Rhea" id="RHEA:36683"/>
        <dbReference type="Rhea" id="RHEA-COMP:10131"/>
        <dbReference type="Rhea" id="RHEA-COMP:11032"/>
        <dbReference type="ChEBI" id="CHEBI:29950"/>
        <dbReference type="ChEBI" id="CHEBI:57287"/>
        <dbReference type="ChEBI" id="CHEBI:57379"/>
        <dbReference type="ChEBI" id="CHEBI:74151"/>
        <dbReference type="EC" id="2.3.1.225"/>
    </reaction>
</comment>
<evidence type="ECO:0000256" key="6">
    <source>
        <dbReference type="ARBA" id="ARBA00023139"/>
    </source>
</evidence>
<evidence type="ECO:0000256" key="5">
    <source>
        <dbReference type="ARBA" id="ARBA00023136"/>
    </source>
</evidence>
<dbReference type="HOGENOM" id="CLU_054274_1_0_1"/>
<dbReference type="Proteomes" id="UP000007431">
    <property type="component" value="Unassembled WGS sequence"/>
</dbReference>
<evidence type="ECO:0000259" key="11">
    <source>
        <dbReference type="Pfam" id="PF01529"/>
    </source>
</evidence>
<reference evidence="12 13" key="1">
    <citation type="journal article" date="2010" name="Nat. Biotechnol.">
        <title>Genome sequence of the model mushroom Schizophyllum commune.</title>
        <authorList>
            <person name="Ohm R.A."/>
            <person name="de Jong J.F."/>
            <person name="Lugones L.G."/>
            <person name="Aerts A."/>
            <person name="Kothe E."/>
            <person name="Stajich J.E."/>
            <person name="de Vries R.P."/>
            <person name="Record E."/>
            <person name="Levasseur A."/>
            <person name="Baker S.E."/>
            <person name="Bartholomew K.A."/>
            <person name="Coutinho P.M."/>
            <person name="Erdmann S."/>
            <person name="Fowler T.J."/>
            <person name="Gathman A.C."/>
            <person name="Lombard V."/>
            <person name="Henrissat B."/>
            <person name="Knabe N."/>
            <person name="Kuees U."/>
            <person name="Lilly W.W."/>
            <person name="Lindquist E."/>
            <person name="Lucas S."/>
            <person name="Magnuson J.K."/>
            <person name="Piumi F."/>
            <person name="Raudaskoski M."/>
            <person name="Salamov A."/>
            <person name="Schmutz J."/>
            <person name="Schwarze F.W.M.R."/>
            <person name="vanKuyk P.A."/>
            <person name="Horton J.S."/>
            <person name="Grigoriev I.V."/>
            <person name="Woesten H.A.B."/>
        </authorList>
    </citation>
    <scope>NUCLEOTIDE SEQUENCE [LARGE SCALE GENOMIC DNA]</scope>
    <source>
        <strain evidence="13">H4-8 / FGSC 9210</strain>
    </source>
</reference>
<dbReference type="GO" id="GO:0016020">
    <property type="term" value="C:membrane"/>
    <property type="evidence" value="ECO:0007669"/>
    <property type="project" value="UniProtKB-SubCell"/>
</dbReference>
<dbReference type="InterPro" id="IPR001594">
    <property type="entry name" value="Palmitoyltrfase_DHHC"/>
</dbReference>
<keyword evidence="4 10" id="KW-1133">Transmembrane helix</keyword>
<dbReference type="OMA" id="DGIVWDC"/>
<dbReference type="eggNOG" id="KOG1315">
    <property type="taxonomic scope" value="Eukaryota"/>
</dbReference>
<dbReference type="FunCoup" id="D8Q7P6">
    <property type="interactions" value="230"/>
</dbReference>
<evidence type="ECO:0000313" key="12">
    <source>
        <dbReference type="EMBL" id="EFI96460.1"/>
    </source>
</evidence>
<feature type="transmembrane region" description="Helical" evidence="10">
    <location>
        <begin position="58"/>
        <end position="77"/>
    </location>
</feature>
<evidence type="ECO:0000256" key="4">
    <source>
        <dbReference type="ARBA" id="ARBA00022989"/>
    </source>
</evidence>
<keyword evidence="13" id="KW-1185">Reference proteome</keyword>
<keyword evidence="8 10" id="KW-0012">Acyltransferase</keyword>
<dbReference type="Pfam" id="PF01529">
    <property type="entry name" value="DHHC"/>
    <property type="match status" value="1"/>
</dbReference>
<feature type="transmembrane region" description="Helical" evidence="10">
    <location>
        <begin position="162"/>
        <end position="185"/>
    </location>
</feature>
<dbReference type="EC" id="2.3.1.225" evidence="10"/>
<dbReference type="EMBL" id="GL377307">
    <property type="protein sequence ID" value="EFI96460.1"/>
    <property type="molecule type" value="Genomic_DNA"/>
</dbReference>
<dbReference type="InParanoid" id="D8Q7P6"/>
<dbReference type="PROSITE" id="PS50216">
    <property type="entry name" value="DHHC"/>
    <property type="match status" value="1"/>
</dbReference>
<proteinExistence type="inferred from homology"/>
<evidence type="ECO:0000313" key="13">
    <source>
        <dbReference type="Proteomes" id="UP000007431"/>
    </source>
</evidence>
<feature type="transmembrane region" description="Helical" evidence="10">
    <location>
        <begin position="30"/>
        <end position="51"/>
    </location>
</feature>
<accession>D8Q7P6</accession>
<dbReference type="VEuPathDB" id="FungiDB:SCHCODRAFT_02628984"/>
<sequence>MPGALSGRVFRCFKTLERLGDKITGFAGPWFVALAWILLTYGVLCFLDVVLPTLSAPILTIPLCMLLVANMLGNYYWACFMPPGVVGDEVARRRPWMYARKKRGDPVMRRNFAVTTAQCTMCKRCRKNRPERAHHCRICGKCILKYDHHWINQCVGINNERYFILFMAYLVICSGIFALTAWRAVLIALGVELRPFKATIVSQTLFVLIYILAVVLSLCVAVMCAYHLHLVCSGETTVESMDFAEYRKARPFQNSYDLGWRTNLKLFFNVGDCGDPWYSLLLPLIVDPYTNGYEWARRPGCENGHLGIEHGEELTDEDDVEQ</sequence>
<protein>
    <recommendedName>
        <fullName evidence="10">Palmitoyltransferase</fullName>
        <ecNumber evidence="10">2.3.1.225</ecNumber>
    </recommendedName>
</protein>
<keyword evidence="5 10" id="KW-0472">Membrane</keyword>
<feature type="domain" description="Palmitoyltransferase DHHC" evidence="11">
    <location>
        <begin position="120"/>
        <end position="241"/>
    </location>
</feature>
<evidence type="ECO:0000256" key="3">
    <source>
        <dbReference type="ARBA" id="ARBA00022692"/>
    </source>
</evidence>
<feature type="transmembrane region" description="Helical" evidence="10">
    <location>
        <begin position="205"/>
        <end position="228"/>
    </location>
</feature>
<keyword evidence="2 10" id="KW-0808">Transferase</keyword>
<evidence type="ECO:0000256" key="2">
    <source>
        <dbReference type="ARBA" id="ARBA00022679"/>
    </source>
</evidence>
<gene>
    <name evidence="12" type="ORF">SCHCODRAFT_16127</name>
</gene>
<comment type="domain">
    <text evidence="10">The DHHC domain is required for palmitoyltransferase activity.</text>
</comment>
<keyword evidence="6" id="KW-0564">Palmitate</keyword>